<dbReference type="PANTHER" id="PTHR35191:SF1">
    <property type="entry name" value="PROPHAGE SIDE TAIL FIBER PROTEIN HOMOLOG STFQ-RELATED"/>
    <property type="match status" value="1"/>
</dbReference>
<protein>
    <submittedName>
        <fullName evidence="2">Phage tail protein</fullName>
    </submittedName>
</protein>
<dbReference type="Gene3D" id="6.10.140.2190">
    <property type="match status" value="1"/>
</dbReference>
<accession>A0A4U8UED2</accession>
<dbReference type="EMBL" id="JRPC02000024">
    <property type="protein sequence ID" value="TLE14467.1"/>
    <property type="molecule type" value="Genomic_DNA"/>
</dbReference>
<dbReference type="AlphaFoldDB" id="A0A4U8UED2"/>
<reference evidence="2 3" key="1">
    <citation type="journal article" date="2014" name="Genome Announc.">
        <title>Draft genome sequences of eight enterohepatic helicobacter species isolated from both laboratory and wild rodents.</title>
        <authorList>
            <person name="Sheh A."/>
            <person name="Shen Z."/>
            <person name="Fox J.G."/>
        </authorList>
    </citation>
    <scope>NUCLEOTIDE SEQUENCE [LARGE SCALE GENOMIC DNA]</scope>
    <source>
        <strain evidence="2 3">MIT-03-7007</strain>
    </source>
</reference>
<evidence type="ECO:0000259" key="1">
    <source>
        <dbReference type="Pfam" id="PF12571"/>
    </source>
</evidence>
<dbReference type="Proteomes" id="UP000029920">
    <property type="component" value="Unassembled WGS sequence"/>
</dbReference>
<sequence>MEYYTLLTNVGIAKFVAARASNTGVNLRSFKLSSKVIVPTQEMSVLEEVVYEGSITNKLVESNNPNHVIIECHIPSNVGGFEVNAIGIYDEEGELIAIGNTPRTYKPLLSEGSAKELMIKVVMEVSNASEVILKLDPSVIIASRDYVDEAEQKLETKIDESMESLNLKFSEKADLNGSANETFSVATPTEDHHAINKAILDTRLAGMGENVQDLVQNAVLLQGNQNISGVKTFGSTPVCSANPTANNQLANKAYVDAVGNSKVSLNGNQTINGVKTFSTAPMCGGIMSSGNQLINLHTLNRLAFRGNQRWRVKTYNKDVNYTNTIGPMKIISDRPLYINGVLNDIQRFNLDNVNFNKGNSWGPFTNLFYLVERVIPYGATYKFGGKWHGSEWRISRFSVLEFS</sequence>
<proteinExistence type="predicted"/>
<gene>
    <name evidence="2" type="ORF">LS72_008675</name>
</gene>
<dbReference type="Pfam" id="PF12571">
    <property type="entry name" value="Phage_tail_fib"/>
    <property type="match status" value="1"/>
</dbReference>
<evidence type="ECO:0000313" key="3">
    <source>
        <dbReference type="Proteomes" id="UP000029920"/>
    </source>
</evidence>
<dbReference type="InterPro" id="IPR022225">
    <property type="entry name" value="Phage_tail_fibre_N"/>
</dbReference>
<feature type="domain" description="Phage tail fibre protein N-terminal" evidence="1">
    <location>
        <begin position="2"/>
        <end position="145"/>
    </location>
</feature>
<keyword evidence="3" id="KW-1185">Reference proteome</keyword>
<name>A0A4U8UED2_9HELI</name>
<comment type="caution">
    <text evidence="2">The sequence shown here is derived from an EMBL/GenBank/DDBJ whole genome shotgun (WGS) entry which is preliminary data.</text>
</comment>
<dbReference type="PANTHER" id="PTHR35191">
    <property type="entry name" value="PROPHAGE SIDE TAIL FIBER PROTEIN HOMOLOG STFQ-RELATED"/>
    <property type="match status" value="1"/>
</dbReference>
<evidence type="ECO:0000313" key="2">
    <source>
        <dbReference type="EMBL" id="TLE14467.1"/>
    </source>
</evidence>
<dbReference type="RefSeq" id="WP_052087261.1">
    <property type="nucleotide sequence ID" value="NZ_JRPC02000024.1"/>
</dbReference>
<dbReference type="InterPro" id="IPR051934">
    <property type="entry name" value="Phage_Tail_Fiber_Structural"/>
</dbReference>
<organism evidence="2 3">
    <name type="scientific">Helicobacter apodemus</name>
    <dbReference type="NCBI Taxonomy" id="135569"/>
    <lineage>
        <taxon>Bacteria</taxon>
        <taxon>Pseudomonadati</taxon>
        <taxon>Campylobacterota</taxon>
        <taxon>Epsilonproteobacteria</taxon>
        <taxon>Campylobacterales</taxon>
        <taxon>Helicobacteraceae</taxon>
        <taxon>Helicobacter</taxon>
    </lineage>
</organism>